<reference evidence="3" key="1">
    <citation type="submission" date="2025-08" db="UniProtKB">
        <authorList>
            <consortium name="RefSeq"/>
        </authorList>
    </citation>
    <scope>IDENTIFICATION</scope>
</reference>
<dbReference type="OMA" id="NCIYITA"/>
<feature type="region of interest" description="Disordered" evidence="1">
    <location>
        <begin position="40"/>
        <end position="71"/>
    </location>
</feature>
<dbReference type="Proteomes" id="UP000079169">
    <property type="component" value="Unplaced"/>
</dbReference>
<dbReference type="Pfam" id="PF07004">
    <property type="entry name" value="SHIPPO-rpt"/>
    <property type="match status" value="1"/>
</dbReference>
<sequence>NCIYITAFTARTPLPKPLNTPAPGAYNPDKATDSLSNHVSLPAYTFRQKTQTEKPSDTPAPNVYRPENSTDALSNHTNIFAQSFGARTPLPKPMDTPGKYECFCTFSALGSRSHFA</sequence>
<dbReference type="AlphaFoldDB" id="A0A1S4ER61"/>
<proteinExistence type="predicted"/>
<accession>A0A1S4ER61</accession>
<dbReference type="KEGG" id="dci:108254201"/>
<evidence type="ECO:0000256" key="1">
    <source>
        <dbReference type="SAM" id="MobiDB-lite"/>
    </source>
</evidence>
<protein>
    <submittedName>
        <fullName evidence="3">Uncharacterized protein LOC108254201</fullName>
    </submittedName>
</protein>
<dbReference type="RefSeq" id="XP_017304689.1">
    <property type="nucleotide sequence ID" value="XM_017449200.2"/>
</dbReference>
<dbReference type="PaxDb" id="121845-A0A1S4ER61"/>
<gene>
    <name evidence="3" type="primary">LOC108254201</name>
</gene>
<organism evidence="2 3">
    <name type="scientific">Diaphorina citri</name>
    <name type="common">Asian citrus psyllid</name>
    <dbReference type="NCBI Taxonomy" id="121845"/>
    <lineage>
        <taxon>Eukaryota</taxon>
        <taxon>Metazoa</taxon>
        <taxon>Ecdysozoa</taxon>
        <taxon>Arthropoda</taxon>
        <taxon>Hexapoda</taxon>
        <taxon>Insecta</taxon>
        <taxon>Pterygota</taxon>
        <taxon>Neoptera</taxon>
        <taxon>Paraneoptera</taxon>
        <taxon>Hemiptera</taxon>
        <taxon>Sternorrhyncha</taxon>
        <taxon>Psylloidea</taxon>
        <taxon>Psyllidae</taxon>
        <taxon>Diaphorininae</taxon>
        <taxon>Diaphorina</taxon>
    </lineage>
</organism>
<evidence type="ECO:0000313" key="2">
    <source>
        <dbReference type="Proteomes" id="UP000079169"/>
    </source>
</evidence>
<keyword evidence="2" id="KW-1185">Reference proteome</keyword>
<feature type="non-terminal residue" evidence="3">
    <location>
        <position position="1"/>
    </location>
</feature>
<name>A0A1S4ER61_DIACI</name>
<dbReference type="GeneID" id="108254201"/>
<feature type="region of interest" description="Disordered" evidence="1">
    <location>
        <begin position="14"/>
        <end position="33"/>
    </location>
</feature>
<dbReference type="InterPro" id="IPR010736">
    <property type="entry name" value="SHIPPO-rpt"/>
</dbReference>
<evidence type="ECO:0000313" key="3">
    <source>
        <dbReference type="RefSeq" id="XP_017304689.1"/>
    </source>
</evidence>